<protein>
    <recommendedName>
        <fullName evidence="4">PDZ domain-containing protein</fullName>
    </recommendedName>
</protein>
<reference evidence="2 3" key="1">
    <citation type="submission" date="2024-02" db="EMBL/GenBank/DDBJ databases">
        <authorList>
            <person name="Chen Y."/>
            <person name="Shah S."/>
            <person name="Dougan E. K."/>
            <person name="Thang M."/>
            <person name="Chan C."/>
        </authorList>
    </citation>
    <scope>NUCLEOTIDE SEQUENCE [LARGE SCALE GENOMIC DNA]</scope>
</reference>
<proteinExistence type="predicted"/>
<comment type="caution">
    <text evidence="2">The sequence shown here is derived from an EMBL/GenBank/DDBJ whole genome shotgun (WGS) entry which is preliminary data.</text>
</comment>
<feature type="compositionally biased region" description="Low complexity" evidence="1">
    <location>
        <begin position="134"/>
        <end position="147"/>
    </location>
</feature>
<evidence type="ECO:0008006" key="4">
    <source>
        <dbReference type="Google" id="ProtNLM"/>
    </source>
</evidence>
<evidence type="ECO:0000256" key="1">
    <source>
        <dbReference type="SAM" id="MobiDB-lite"/>
    </source>
</evidence>
<evidence type="ECO:0000313" key="3">
    <source>
        <dbReference type="Proteomes" id="UP001642484"/>
    </source>
</evidence>
<organism evidence="2 3">
    <name type="scientific">Durusdinium trenchii</name>
    <dbReference type="NCBI Taxonomy" id="1381693"/>
    <lineage>
        <taxon>Eukaryota</taxon>
        <taxon>Sar</taxon>
        <taxon>Alveolata</taxon>
        <taxon>Dinophyceae</taxon>
        <taxon>Suessiales</taxon>
        <taxon>Symbiodiniaceae</taxon>
        <taxon>Durusdinium</taxon>
    </lineage>
</organism>
<accession>A0ABP0JH54</accession>
<name>A0ABP0JH54_9DINO</name>
<dbReference type="Proteomes" id="UP001642484">
    <property type="component" value="Unassembled WGS sequence"/>
</dbReference>
<keyword evidence="3" id="KW-1185">Reference proteome</keyword>
<feature type="region of interest" description="Disordered" evidence="1">
    <location>
        <begin position="134"/>
        <end position="158"/>
    </location>
</feature>
<evidence type="ECO:0000313" key="2">
    <source>
        <dbReference type="EMBL" id="CAK9013479.1"/>
    </source>
</evidence>
<sequence>MQTLHCDSDLTHDFTVSRSHSHFGAADPRPPPTTLDTRRLARRRCSHQRTRCAAGLSPELAINSLDTALSSGDETVILGALDAVSSLSIVPRMGWDWEMPPEPLKQLNSLPSSPSPVPVAAAFQLVATRPLTAPAPARGARAASPGTESRPHAPLSPLLLRRNDATASSSPVEEASASPNGEEASPCECFRLRHVRIKSLLPDGTLGLLLHGTSVVGFCSEDVAEHGWLVGDQIVEINGHRISAFDEFLERFLAAQVQGFPIVFSVLRRELETSASGVPEGPAADPLEHFFSETDFGDLADQLKNKFPPQKAASTSTSSPPFPESILENPYIQALRKRRSELSRSPEGWSEEGGELRSLAAKMASERNDALAMLSKAETPRLYESSRCSPGFSSCITFRPCREKDVVEEFRASDDPAAKEEATNKKMEALSSAAGVVGASSASPLGRTAEDEDAVRWLCLLRKSDCLARFGDVASNLLSSEAGAGGEASATVADQASGALTAALDAARRSQWEEGRSGFGGEERCRAVLLFPFFGGGMKKKPRMSGCGWNFGRAMGRQSTKQLATTGYHGRSHFGLLEWIDLGVHQVHRARSTVATN</sequence>
<dbReference type="EMBL" id="CAXAMN010005369">
    <property type="protein sequence ID" value="CAK9013479.1"/>
    <property type="molecule type" value="Genomic_DNA"/>
</dbReference>
<gene>
    <name evidence="2" type="ORF">CCMP2556_LOCUS11294</name>
</gene>